<evidence type="ECO:0000313" key="2">
    <source>
        <dbReference type="Proteomes" id="UP001231649"/>
    </source>
</evidence>
<evidence type="ECO:0000313" key="1">
    <source>
        <dbReference type="EMBL" id="KAJ8715899.1"/>
    </source>
</evidence>
<dbReference type="Proteomes" id="UP001231649">
    <property type="component" value="Chromosome 4"/>
</dbReference>
<sequence>MDPQTNLITMLKDLRDSIEKGDEAKLKDGIYLFRKDLKSNKEALYELYSNGNQCASQTALIIAACRGNKADILSYLLYEANILEHFPGDDFNNTEVRTQRTEAIKLALIRDAFPIVEKLYDYWIGNLHWDGHDINKITKLGEILQDVYKRLYDEVVKNQQLLIDIHSLIKFNAFQKKLYSSISNMLLSSDKTAEMLVKVLVVVVSIYDEYSDEDKVRIPHEHAIQEQELQASLADKTSVYSRMHIYVLYSVYFRKLDFNVALLILDNWHNLRRQFRDRFNQPEEYFTNNLSVKSCYERAASSYKEIECSIFHFIYRTWDDWRLYLPRNRQLTVEEHTGIYQGYIKRNLITKYDKHVLDNGPVLFLERKNFNDHINHLKLLLEEHILSENPAKDYVQKPEKIHMFIDDNYLTPLTSTDTNTYMRDFYSLSKIVYYIEAIENTNYDDVSMIERVLQVTGEMLKSTEKSSHLSVSAKSFLQITIPEDTVKHLSSIRLFLSHADKGQLSTRDDVAKSGKLFNVRQDLIDIKQWITTVLNIYKKKLDKSFLEKGLILLDERIKNLHSHVKPEHIGEIDKYYKIHGRDLMDSKKSIPLIKKLSVDTGITIQLLKEIIWIRLNKRNILNKMESVKTGFATICKEIESTRPMYIKNIRQMLVDIDENNKKVNLINQKLAGCNIKVTMPDNPNDNDIKNIRQMLVYIDENNKKVNLINQKLARCNIKVTMPDNPNDNDINNIRQMLVDIDENNKKVNLINQKLAKCNIKETMPNNPNDNDIKNIRQMLVYIDENNKKVNLINQKLARCDIKETMPDNPNDNDISTLKSTVDKRKRNYKNSNVKYNDILLILNEIKDFSGLWETIRQLWSFCKDQSKNNEPSVTKILEELNKYKSIENLSTSPTFDAIKELDDSYKQKKEPFDKTFLIIRGNELKDMLHEQHIPLEQKEILLKYNNDQKFRFKLEMVLSDIANLLKETGTNMEKSEMLLRGIDLRNVLQHGNPFLDVLADVFDPYDLSSGLVSKAQNLVGNWNSIIQ</sequence>
<accession>A0ACC2QEV2</accession>
<organism evidence="1 2">
    <name type="scientific">Mythimna loreyi</name>
    <dbReference type="NCBI Taxonomy" id="667449"/>
    <lineage>
        <taxon>Eukaryota</taxon>
        <taxon>Metazoa</taxon>
        <taxon>Ecdysozoa</taxon>
        <taxon>Arthropoda</taxon>
        <taxon>Hexapoda</taxon>
        <taxon>Insecta</taxon>
        <taxon>Pterygota</taxon>
        <taxon>Neoptera</taxon>
        <taxon>Endopterygota</taxon>
        <taxon>Lepidoptera</taxon>
        <taxon>Glossata</taxon>
        <taxon>Ditrysia</taxon>
        <taxon>Noctuoidea</taxon>
        <taxon>Noctuidae</taxon>
        <taxon>Noctuinae</taxon>
        <taxon>Hadenini</taxon>
        <taxon>Mythimna</taxon>
    </lineage>
</organism>
<dbReference type="EMBL" id="CM056780">
    <property type="protein sequence ID" value="KAJ8715899.1"/>
    <property type="molecule type" value="Genomic_DNA"/>
</dbReference>
<reference evidence="1" key="1">
    <citation type="submission" date="2023-03" db="EMBL/GenBank/DDBJ databases">
        <title>Chromosome-level genomes of two armyworms, Mythimna separata and Mythimna loreyi, provide insights into the biosynthesis and reception of sex pheromones.</title>
        <authorList>
            <person name="Zhao H."/>
        </authorList>
    </citation>
    <scope>NUCLEOTIDE SEQUENCE</scope>
    <source>
        <strain evidence="1">BeijingLab</strain>
    </source>
</reference>
<protein>
    <submittedName>
        <fullName evidence="1">Uncharacterized protein</fullName>
    </submittedName>
</protein>
<gene>
    <name evidence="1" type="ORF">PYW08_013184</name>
</gene>
<comment type="caution">
    <text evidence="1">The sequence shown here is derived from an EMBL/GenBank/DDBJ whole genome shotgun (WGS) entry which is preliminary data.</text>
</comment>
<name>A0ACC2QEV2_9NEOP</name>
<proteinExistence type="predicted"/>
<keyword evidence="2" id="KW-1185">Reference proteome</keyword>